<name>A0ABN8IQT9_9NEOP</name>
<accession>A0ABN8IQT9</accession>
<sequence length="104" mass="11344">MGVVIRRSVKLIQRQRQGASEGLGRPGWLRGRPPQRMRATVPESLPADHVTSPSPAPAAAATATAPSQPRHPRPMFKASEVNHELEIRTTGEPELKIQILATLE</sequence>
<proteinExistence type="predicted"/>
<feature type="non-terminal residue" evidence="2">
    <location>
        <position position="104"/>
    </location>
</feature>
<evidence type="ECO:0000313" key="3">
    <source>
        <dbReference type="Proteomes" id="UP000837857"/>
    </source>
</evidence>
<evidence type="ECO:0000313" key="2">
    <source>
        <dbReference type="EMBL" id="CAH2061943.1"/>
    </source>
</evidence>
<dbReference type="EMBL" id="OW152840">
    <property type="protein sequence ID" value="CAH2061943.1"/>
    <property type="molecule type" value="Genomic_DNA"/>
</dbReference>
<feature type="compositionally biased region" description="Low complexity" evidence="1">
    <location>
        <begin position="22"/>
        <end position="36"/>
    </location>
</feature>
<keyword evidence="3" id="KW-1185">Reference proteome</keyword>
<protein>
    <submittedName>
        <fullName evidence="2">Uncharacterized protein</fullName>
    </submittedName>
</protein>
<feature type="region of interest" description="Disordered" evidence="1">
    <location>
        <begin position="14"/>
        <end position="75"/>
    </location>
</feature>
<reference evidence="2" key="1">
    <citation type="submission" date="2022-03" db="EMBL/GenBank/DDBJ databases">
        <authorList>
            <person name="Martin H S."/>
        </authorList>
    </citation>
    <scope>NUCLEOTIDE SEQUENCE</scope>
</reference>
<dbReference type="Proteomes" id="UP000837857">
    <property type="component" value="Chromosome 28"/>
</dbReference>
<gene>
    <name evidence="2" type="ORF">IPOD504_LOCUS11580</name>
</gene>
<organism evidence="2 3">
    <name type="scientific">Iphiclides podalirius</name>
    <name type="common">scarce swallowtail</name>
    <dbReference type="NCBI Taxonomy" id="110791"/>
    <lineage>
        <taxon>Eukaryota</taxon>
        <taxon>Metazoa</taxon>
        <taxon>Ecdysozoa</taxon>
        <taxon>Arthropoda</taxon>
        <taxon>Hexapoda</taxon>
        <taxon>Insecta</taxon>
        <taxon>Pterygota</taxon>
        <taxon>Neoptera</taxon>
        <taxon>Endopterygota</taxon>
        <taxon>Lepidoptera</taxon>
        <taxon>Glossata</taxon>
        <taxon>Ditrysia</taxon>
        <taxon>Papilionoidea</taxon>
        <taxon>Papilionidae</taxon>
        <taxon>Papilioninae</taxon>
        <taxon>Iphiclides</taxon>
    </lineage>
</organism>
<feature type="compositionally biased region" description="Low complexity" evidence="1">
    <location>
        <begin position="51"/>
        <end position="67"/>
    </location>
</feature>
<evidence type="ECO:0000256" key="1">
    <source>
        <dbReference type="SAM" id="MobiDB-lite"/>
    </source>
</evidence>